<evidence type="ECO:0000259" key="10">
    <source>
        <dbReference type="PROSITE" id="PS50893"/>
    </source>
</evidence>
<keyword evidence="6" id="KW-0864">Zinc transport</keyword>
<feature type="domain" description="ABC transporter" evidence="10">
    <location>
        <begin position="22"/>
        <end position="237"/>
    </location>
</feature>
<dbReference type="FunFam" id="3.40.50.300:FF:000392">
    <property type="entry name" value="Zinc import ATP-binding protein ZnuC"/>
    <property type="match status" value="1"/>
</dbReference>
<dbReference type="GO" id="GO:0016887">
    <property type="term" value="F:ATP hydrolysis activity"/>
    <property type="evidence" value="ECO:0007669"/>
    <property type="project" value="InterPro"/>
</dbReference>
<evidence type="ECO:0000256" key="5">
    <source>
        <dbReference type="ARBA" id="ARBA00022840"/>
    </source>
</evidence>
<dbReference type="Pfam" id="PF00005">
    <property type="entry name" value="ABC_tran"/>
    <property type="match status" value="1"/>
</dbReference>
<dbReference type="InterPro" id="IPR003439">
    <property type="entry name" value="ABC_transporter-like_ATP-bd"/>
</dbReference>
<keyword evidence="5" id="KW-0067">ATP-binding</keyword>
<organism evidence="11">
    <name type="scientific">marine metagenome</name>
    <dbReference type="NCBI Taxonomy" id="408172"/>
    <lineage>
        <taxon>unclassified sequences</taxon>
        <taxon>metagenomes</taxon>
        <taxon>ecological metagenomes</taxon>
    </lineage>
</organism>
<dbReference type="InterPro" id="IPR050153">
    <property type="entry name" value="Metal_Ion_Import_ABC"/>
</dbReference>
<keyword evidence="3" id="KW-0547">Nucleotide-binding</keyword>
<dbReference type="PANTHER" id="PTHR42734:SF9">
    <property type="entry name" value="ZINC IMPORT ATP-BINDING PROTEIN ZNUC"/>
    <property type="match status" value="1"/>
</dbReference>
<gene>
    <name evidence="11" type="ORF">METZ01_LOCUS41923</name>
</gene>
<dbReference type="InterPro" id="IPR017871">
    <property type="entry name" value="ABC_transporter-like_CS"/>
</dbReference>
<dbReference type="EMBL" id="UINC01001802">
    <property type="protein sequence ID" value="SUZ89069.1"/>
    <property type="molecule type" value="Genomic_DNA"/>
</dbReference>
<proteinExistence type="predicted"/>
<evidence type="ECO:0000256" key="6">
    <source>
        <dbReference type="ARBA" id="ARBA00022906"/>
    </source>
</evidence>
<keyword evidence="9" id="KW-0472">Membrane</keyword>
<evidence type="ECO:0000256" key="3">
    <source>
        <dbReference type="ARBA" id="ARBA00022741"/>
    </source>
</evidence>
<dbReference type="PROSITE" id="PS00211">
    <property type="entry name" value="ABC_TRANSPORTER_1"/>
    <property type="match status" value="1"/>
</dbReference>
<name>A0A381RDU2_9ZZZZ</name>
<evidence type="ECO:0000256" key="2">
    <source>
        <dbReference type="ARBA" id="ARBA00022475"/>
    </source>
</evidence>
<dbReference type="InterPro" id="IPR027417">
    <property type="entry name" value="P-loop_NTPase"/>
</dbReference>
<dbReference type="InterPro" id="IPR003593">
    <property type="entry name" value="AAA+_ATPase"/>
</dbReference>
<protein>
    <recommendedName>
        <fullName evidence="10">ABC transporter domain-containing protein</fullName>
    </recommendedName>
</protein>
<keyword evidence="7" id="KW-1278">Translocase</keyword>
<evidence type="ECO:0000313" key="11">
    <source>
        <dbReference type="EMBL" id="SUZ89069.1"/>
    </source>
</evidence>
<evidence type="ECO:0000256" key="1">
    <source>
        <dbReference type="ARBA" id="ARBA00022448"/>
    </source>
</evidence>
<dbReference type="GO" id="GO:0005524">
    <property type="term" value="F:ATP binding"/>
    <property type="evidence" value="ECO:0007669"/>
    <property type="project" value="UniProtKB-KW"/>
</dbReference>
<sequence length="264" mass="29115">MSSNRETAADYSRTEENNQILLQTRDLSLVTGGRELLSDITLTVSAGEIVTVIGPNGTGKTTLLRVLLGLIPPNAGSIFKKAKLRIGYLPQKVKVDPILPLSVSRIMKLTGNYSSRQIKIALEETGVASLREKPVYQLSGGEFQRVMLARTLLRSPELLVLDEPVQGVDYMGESELYKLIANLRTSHGCGVLMVSHDLHVVMASTDRVLCLNQHICCEGQPEDVSRHPEYLRLFGLDSGSALAVYSHHHDHTHHISGTLQEDRQ</sequence>
<evidence type="ECO:0000256" key="7">
    <source>
        <dbReference type="ARBA" id="ARBA00022967"/>
    </source>
</evidence>
<reference evidence="11" key="1">
    <citation type="submission" date="2018-05" db="EMBL/GenBank/DDBJ databases">
        <authorList>
            <person name="Lanie J.A."/>
            <person name="Ng W.-L."/>
            <person name="Kazmierczak K.M."/>
            <person name="Andrzejewski T.M."/>
            <person name="Davidsen T.M."/>
            <person name="Wayne K.J."/>
            <person name="Tettelin H."/>
            <person name="Glass J.I."/>
            <person name="Rusch D."/>
            <person name="Podicherti R."/>
            <person name="Tsui H.-C.T."/>
            <person name="Winkler M.E."/>
        </authorList>
    </citation>
    <scope>NUCLEOTIDE SEQUENCE</scope>
</reference>
<dbReference type="PROSITE" id="PS50893">
    <property type="entry name" value="ABC_TRANSPORTER_2"/>
    <property type="match status" value="1"/>
</dbReference>
<dbReference type="PANTHER" id="PTHR42734">
    <property type="entry name" value="METAL TRANSPORT SYSTEM ATP-BINDING PROTEIN TM_0124-RELATED"/>
    <property type="match status" value="1"/>
</dbReference>
<dbReference type="SUPFAM" id="SSF52540">
    <property type="entry name" value="P-loop containing nucleoside triphosphate hydrolases"/>
    <property type="match status" value="1"/>
</dbReference>
<dbReference type="AlphaFoldDB" id="A0A381RDU2"/>
<keyword evidence="1" id="KW-0813">Transport</keyword>
<dbReference type="SMART" id="SM00382">
    <property type="entry name" value="AAA"/>
    <property type="match status" value="1"/>
</dbReference>
<dbReference type="GO" id="GO:0010043">
    <property type="term" value="P:response to zinc ion"/>
    <property type="evidence" value="ECO:0007669"/>
    <property type="project" value="TreeGrafter"/>
</dbReference>
<evidence type="ECO:0000256" key="8">
    <source>
        <dbReference type="ARBA" id="ARBA00023065"/>
    </source>
</evidence>
<evidence type="ECO:0000256" key="9">
    <source>
        <dbReference type="ARBA" id="ARBA00023136"/>
    </source>
</evidence>
<keyword evidence="8" id="KW-0406">Ion transport</keyword>
<dbReference type="Gene3D" id="3.40.50.300">
    <property type="entry name" value="P-loop containing nucleotide triphosphate hydrolases"/>
    <property type="match status" value="1"/>
</dbReference>
<keyword evidence="4" id="KW-0862">Zinc</keyword>
<accession>A0A381RDU2</accession>
<dbReference type="GO" id="GO:0006829">
    <property type="term" value="P:zinc ion transport"/>
    <property type="evidence" value="ECO:0007669"/>
    <property type="project" value="UniProtKB-KW"/>
</dbReference>
<keyword evidence="2" id="KW-1003">Cell membrane</keyword>
<evidence type="ECO:0000256" key="4">
    <source>
        <dbReference type="ARBA" id="ARBA00022833"/>
    </source>
</evidence>